<sequence length="274" mass="30865">MVTKRDYYYSVRKVEKMFVTTAGRTSPGMIQAAKEAAAELGVAFHPRKSHSVSSLQEQWKDDCIVYGKNRLELFSYGKSSPYFFHPNSAAFRIKRLMRGESDPFLEAAKIEPGDTVADCTLGLASDSIIASYAAGPSGKVTGVEGNPFLAYLAEKGLKTWKSGVPQMDEAMERVEVISALSLDYLKGRQDQSADIVYFDPMFEEKLLDSDGIKELAKFAVYGLSGELIEEAKRVSRKRVVLKDHFRSERFSTFGFEVYRRKSSRFHFGVLERKK</sequence>
<dbReference type="Proteomes" id="UP000017805">
    <property type="component" value="Chromosome"/>
</dbReference>
<protein>
    <recommendedName>
        <fullName evidence="3">Protein-L-isoD(D-D) O-methyltransferase</fullName>
    </recommendedName>
</protein>
<gene>
    <name evidence="1" type="ORF">N288_16435</name>
</gene>
<dbReference type="Gene3D" id="3.40.50.150">
    <property type="entry name" value="Vaccinia Virus protein VP39"/>
    <property type="match status" value="1"/>
</dbReference>
<dbReference type="PATRIC" id="fig|1367477.3.peg.3268"/>
<evidence type="ECO:0000313" key="1">
    <source>
        <dbReference type="EMBL" id="AGX05175.1"/>
    </source>
</evidence>
<keyword evidence="2" id="KW-1185">Reference proteome</keyword>
<name>U5LCP0_9BACI</name>
<dbReference type="SUPFAM" id="SSF53335">
    <property type="entry name" value="S-adenosyl-L-methionine-dependent methyltransferases"/>
    <property type="match status" value="1"/>
</dbReference>
<dbReference type="PANTHER" id="PTHR36112">
    <property type="entry name" value="RIBOSOMAL RNA SMALL SUBUNIT METHYLTRANSFERASE J"/>
    <property type="match status" value="1"/>
</dbReference>
<accession>U5LCP0</accession>
<dbReference type="HOGENOM" id="CLU_093128_0_0_9"/>
<dbReference type="InterPro" id="IPR007536">
    <property type="entry name" value="16SrRNA_methylTrfase_J"/>
</dbReference>
<organism evidence="1 2">
    <name type="scientific">Bacillus infantis NRRL B-14911</name>
    <dbReference type="NCBI Taxonomy" id="1367477"/>
    <lineage>
        <taxon>Bacteria</taxon>
        <taxon>Bacillati</taxon>
        <taxon>Bacillota</taxon>
        <taxon>Bacilli</taxon>
        <taxon>Bacillales</taxon>
        <taxon>Bacillaceae</taxon>
        <taxon>Bacillus</taxon>
    </lineage>
</organism>
<dbReference type="EMBL" id="CP006643">
    <property type="protein sequence ID" value="AGX05175.1"/>
    <property type="molecule type" value="Genomic_DNA"/>
</dbReference>
<dbReference type="Pfam" id="PF04445">
    <property type="entry name" value="SAM_MT"/>
    <property type="match status" value="1"/>
</dbReference>
<reference evidence="1 2" key="1">
    <citation type="submission" date="2013-07" db="EMBL/GenBank/DDBJ databases">
        <title>Complete genome sequence of Bacillus infantis NRRL B-14911 that has potential to induce cardiac disease by antigenic mimicry.</title>
        <authorList>
            <person name="Massilamany C."/>
            <person name="Smith T.P.L."/>
            <person name="Loy J.D."/>
            <person name="Barletta R."/>
            <person name="Reddy J."/>
        </authorList>
    </citation>
    <scope>NUCLEOTIDE SEQUENCE [LARGE SCALE GENOMIC DNA]</scope>
    <source>
        <strain evidence="1 2">NRRL B-14911</strain>
    </source>
</reference>
<dbReference type="AlphaFoldDB" id="U5LCP0"/>
<dbReference type="KEGG" id="bif:N288_16435"/>
<dbReference type="PANTHER" id="PTHR36112:SF1">
    <property type="entry name" value="RIBOSOMAL RNA SMALL SUBUNIT METHYLTRANSFERASE J"/>
    <property type="match status" value="1"/>
</dbReference>
<dbReference type="GO" id="GO:0008990">
    <property type="term" value="F:rRNA (guanine-N2-)-methyltransferase activity"/>
    <property type="evidence" value="ECO:0007669"/>
    <property type="project" value="InterPro"/>
</dbReference>
<evidence type="ECO:0000313" key="2">
    <source>
        <dbReference type="Proteomes" id="UP000017805"/>
    </source>
</evidence>
<proteinExistence type="predicted"/>
<evidence type="ECO:0008006" key="3">
    <source>
        <dbReference type="Google" id="ProtNLM"/>
    </source>
</evidence>
<dbReference type="InterPro" id="IPR029063">
    <property type="entry name" value="SAM-dependent_MTases_sf"/>
</dbReference>
<dbReference type="STRING" id="1367477.N288_16435"/>